<keyword evidence="2" id="KW-1185">Reference proteome</keyword>
<protein>
    <submittedName>
        <fullName evidence="1">Uncharacterized protein</fullName>
    </submittedName>
</protein>
<dbReference type="Proteomes" id="UP000187735">
    <property type="component" value="Chromosome"/>
</dbReference>
<dbReference type="STRING" id="1891926.Fuma_03023"/>
<dbReference type="KEGG" id="fmr:Fuma_03023"/>
<dbReference type="EMBL" id="CP017641">
    <property type="protein sequence ID" value="APZ93406.1"/>
    <property type="molecule type" value="Genomic_DNA"/>
</dbReference>
<reference evidence="1 2" key="1">
    <citation type="journal article" date="2016" name="Front. Microbiol.">
        <title>Fuerstia marisgermanicae gen. nov., sp. nov., an Unusual Member of the Phylum Planctomycetes from the German Wadden Sea.</title>
        <authorList>
            <person name="Kohn T."/>
            <person name="Heuer A."/>
            <person name="Jogler M."/>
            <person name="Vollmers J."/>
            <person name="Boedeker C."/>
            <person name="Bunk B."/>
            <person name="Rast P."/>
            <person name="Borchert D."/>
            <person name="Glockner I."/>
            <person name="Freese H.M."/>
            <person name="Klenk H.P."/>
            <person name="Overmann J."/>
            <person name="Kaster A.K."/>
            <person name="Rohde M."/>
            <person name="Wiegand S."/>
            <person name="Jogler C."/>
        </authorList>
    </citation>
    <scope>NUCLEOTIDE SEQUENCE [LARGE SCALE GENOMIC DNA]</scope>
    <source>
        <strain evidence="1 2">NH11</strain>
    </source>
</reference>
<accession>A0A1P8WH52</accession>
<dbReference type="RefSeq" id="WP_145944194.1">
    <property type="nucleotide sequence ID" value="NZ_CP017641.1"/>
</dbReference>
<sequence>MKKQFALPLHRACTVPALALRHCTGLAQNLHLRLFSIETDALGKFRCANPEMQLDLGSMSEKKHITSASIRQIAHQLSMELGGFQETGLSENEDTLSQRHRTLIADSFGLLNGLSDGTVTKGQPRVRDNLLQVISELPEGEAAKEICLTLRTVVSRAASCGLTAESQQVNNLRMRDVGR</sequence>
<dbReference type="AlphaFoldDB" id="A0A1P8WH52"/>
<gene>
    <name evidence="1" type="ORF">Fuma_03023</name>
</gene>
<proteinExistence type="predicted"/>
<name>A0A1P8WH52_9PLAN</name>
<organism evidence="1 2">
    <name type="scientific">Fuerstiella marisgermanici</name>
    <dbReference type="NCBI Taxonomy" id="1891926"/>
    <lineage>
        <taxon>Bacteria</taxon>
        <taxon>Pseudomonadati</taxon>
        <taxon>Planctomycetota</taxon>
        <taxon>Planctomycetia</taxon>
        <taxon>Planctomycetales</taxon>
        <taxon>Planctomycetaceae</taxon>
        <taxon>Fuerstiella</taxon>
    </lineage>
</organism>
<evidence type="ECO:0000313" key="1">
    <source>
        <dbReference type="EMBL" id="APZ93406.1"/>
    </source>
</evidence>
<evidence type="ECO:0000313" key="2">
    <source>
        <dbReference type="Proteomes" id="UP000187735"/>
    </source>
</evidence>